<organism evidence="2 3">
    <name type="scientific">Liparis tanakae</name>
    <name type="common">Tanaka's snailfish</name>
    <dbReference type="NCBI Taxonomy" id="230148"/>
    <lineage>
        <taxon>Eukaryota</taxon>
        <taxon>Metazoa</taxon>
        <taxon>Chordata</taxon>
        <taxon>Craniata</taxon>
        <taxon>Vertebrata</taxon>
        <taxon>Euteleostomi</taxon>
        <taxon>Actinopterygii</taxon>
        <taxon>Neopterygii</taxon>
        <taxon>Teleostei</taxon>
        <taxon>Neoteleostei</taxon>
        <taxon>Acanthomorphata</taxon>
        <taxon>Eupercaria</taxon>
        <taxon>Perciformes</taxon>
        <taxon>Cottioidei</taxon>
        <taxon>Cottales</taxon>
        <taxon>Liparidae</taxon>
        <taxon>Liparis</taxon>
    </lineage>
</organism>
<feature type="region of interest" description="Disordered" evidence="1">
    <location>
        <begin position="1"/>
        <end position="30"/>
    </location>
</feature>
<gene>
    <name evidence="2" type="ORF">EYF80_038846</name>
</gene>
<dbReference type="Proteomes" id="UP000314294">
    <property type="component" value="Unassembled WGS sequence"/>
</dbReference>
<comment type="caution">
    <text evidence="2">The sequence shown here is derived from an EMBL/GenBank/DDBJ whole genome shotgun (WGS) entry which is preliminary data.</text>
</comment>
<evidence type="ECO:0000256" key="1">
    <source>
        <dbReference type="SAM" id="MobiDB-lite"/>
    </source>
</evidence>
<evidence type="ECO:0000313" key="3">
    <source>
        <dbReference type="Proteomes" id="UP000314294"/>
    </source>
</evidence>
<dbReference type="EMBL" id="SRLO01000599">
    <property type="protein sequence ID" value="TNN50973.1"/>
    <property type="molecule type" value="Genomic_DNA"/>
</dbReference>
<reference evidence="2 3" key="1">
    <citation type="submission" date="2019-03" db="EMBL/GenBank/DDBJ databases">
        <title>First draft genome of Liparis tanakae, snailfish: a comprehensive survey of snailfish specific genes.</title>
        <authorList>
            <person name="Kim W."/>
            <person name="Song I."/>
            <person name="Jeong J.-H."/>
            <person name="Kim D."/>
            <person name="Kim S."/>
            <person name="Ryu S."/>
            <person name="Song J.Y."/>
            <person name="Lee S.K."/>
        </authorList>
    </citation>
    <scope>NUCLEOTIDE SEQUENCE [LARGE SCALE GENOMIC DNA]</scope>
    <source>
        <tissue evidence="2">Muscle</tissue>
    </source>
</reference>
<sequence>MPALCVGRAPGQKPQNTHRKRDREIQQRRQCDRPAHNVCLQLHTITLTMKTMMKEHSTSLPTRTTEPQNR</sequence>
<dbReference type="AlphaFoldDB" id="A0A4Z2GDJ0"/>
<accession>A0A4Z2GDJ0</accession>
<protein>
    <submittedName>
        <fullName evidence="2">Uncharacterized protein</fullName>
    </submittedName>
</protein>
<proteinExistence type="predicted"/>
<evidence type="ECO:0000313" key="2">
    <source>
        <dbReference type="EMBL" id="TNN50973.1"/>
    </source>
</evidence>
<name>A0A4Z2GDJ0_9TELE</name>
<keyword evidence="3" id="KW-1185">Reference proteome</keyword>